<organism evidence="1 2">
    <name type="scientific">Ataeniobius toweri</name>
    <dbReference type="NCBI Taxonomy" id="208326"/>
    <lineage>
        <taxon>Eukaryota</taxon>
        <taxon>Metazoa</taxon>
        <taxon>Chordata</taxon>
        <taxon>Craniata</taxon>
        <taxon>Vertebrata</taxon>
        <taxon>Euteleostomi</taxon>
        <taxon>Actinopterygii</taxon>
        <taxon>Neopterygii</taxon>
        <taxon>Teleostei</taxon>
        <taxon>Neoteleostei</taxon>
        <taxon>Acanthomorphata</taxon>
        <taxon>Ovalentaria</taxon>
        <taxon>Atherinomorphae</taxon>
        <taxon>Cyprinodontiformes</taxon>
        <taxon>Goodeidae</taxon>
        <taxon>Ataeniobius</taxon>
    </lineage>
</organism>
<dbReference type="Proteomes" id="UP001345963">
    <property type="component" value="Unassembled WGS sequence"/>
</dbReference>
<evidence type="ECO:0000313" key="1">
    <source>
        <dbReference type="EMBL" id="MED6248681.1"/>
    </source>
</evidence>
<reference evidence="1 2" key="1">
    <citation type="submission" date="2021-07" db="EMBL/GenBank/DDBJ databases">
        <authorList>
            <person name="Palmer J.M."/>
        </authorList>
    </citation>
    <scope>NUCLEOTIDE SEQUENCE [LARGE SCALE GENOMIC DNA]</scope>
    <source>
        <strain evidence="1 2">AT_MEX2019</strain>
        <tissue evidence="1">Muscle</tissue>
    </source>
</reference>
<sequence length="115" mass="13125">MFHKARCSSVKPLSLCHICHISCRSSNSMLFQRIKCFTQSVRNQIGLQICLDINVVDFNLHVFPKLNRAMDCICHSVPFSDVGHRRIHVFPRCSSSDSHMFMGLCVLFSVNVLLI</sequence>
<accession>A0ABU7BE14</accession>
<keyword evidence="2" id="KW-1185">Reference proteome</keyword>
<dbReference type="EMBL" id="JAHUTI010050549">
    <property type="protein sequence ID" value="MED6248681.1"/>
    <property type="molecule type" value="Genomic_DNA"/>
</dbReference>
<proteinExistence type="predicted"/>
<protein>
    <submittedName>
        <fullName evidence="1">Uncharacterized protein</fullName>
    </submittedName>
</protein>
<name>A0ABU7BE14_9TELE</name>
<gene>
    <name evidence="1" type="ORF">ATANTOWER_003516</name>
</gene>
<evidence type="ECO:0000313" key="2">
    <source>
        <dbReference type="Proteomes" id="UP001345963"/>
    </source>
</evidence>
<comment type="caution">
    <text evidence="1">The sequence shown here is derived from an EMBL/GenBank/DDBJ whole genome shotgun (WGS) entry which is preliminary data.</text>
</comment>